<organism evidence="4 5">
    <name type="scientific">Dactylonectria macrodidyma</name>
    <dbReference type="NCBI Taxonomy" id="307937"/>
    <lineage>
        <taxon>Eukaryota</taxon>
        <taxon>Fungi</taxon>
        <taxon>Dikarya</taxon>
        <taxon>Ascomycota</taxon>
        <taxon>Pezizomycotina</taxon>
        <taxon>Sordariomycetes</taxon>
        <taxon>Hypocreomycetidae</taxon>
        <taxon>Hypocreales</taxon>
        <taxon>Nectriaceae</taxon>
        <taxon>Dactylonectria</taxon>
    </lineage>
</organism>
<dbReference type="GO" id="GO:0016491">
    <property type="term" value="F:oxidoreductase activity"/>
    <property type="evidence" value="ECO:0007669"/>
    <property type="project" value="UniProtKB-KW"/>
</dbReference>
<proteinExistence type="inferred from homology"/>
<dbReference type="Proteomes" id="UP000738349">
    <property type="component" value="Unassembled WGS sequence"/>
</dbReference>
<evidence type="ECO:0000313" key="5">
    <source>
        <dbReference type="Proteomes" id="UP000738349"/>
    </source>
</evidence>
<dbReference type="EMBL" id="JAGMUV010000020">
    <property type="protein sequence ID" value="KAH7126073.1"/>
    <property type="molecule type" value="Genomic_DNA"/>
</dbReference>
<dbReference type="PANTHER" id="PTHR43544:SF7">
    <property type="entry name" value="NADB-LER2"/>
    <property type="match status" value="1"/>
</dbReference>
<name>A0A9P9DVC2_9HYPO</name>
<dbReference type="Pfam" id="PF00106">
    <property type="entry name" value="adh_short"/>
    <property type="match status" value="1"/>
</dbReference>
<comment type="similarity">
    <text evidence="1">Belongs to the short-chain dehydrogenases/reductases (SDR) family.</text>
</comment>
<keyword evidence="5" id="KW-1185">Reference proteome</keyword>
<dbReference type="PRINTS" id="PR00081">
    <property type="entry name" value="GDHRDH"/>
</dbReference>
<dbReference type="InterPro" id="IPR036291">
    <property type="entry name" value="NAD(P)-bd_dom_sf"/>
</dbReference>
<dbReference type="PANTHER" id="PTHR43544">
    <property type="entry name" value="SHORT-CHAIN DEHYDROGENASE/REDUCTASE"/>
    <property type="match status" value="1"/>
</dbReference>
<keyword evidence="2" id="KW-0521">NADP</keyword>
<dbReference type="Gene3D" id="3.40.50.720">
    <property type="entry name" value="NAD(P)-binding Rossmann-like Domain"/>
    <property type="match status" value="2"/>
</dbReference>
<keyword evidence="3" id="KW-0560">Oxidoreductase</keyword>
<dbReference type="OrthoDB" id="9876299at2759"/>
<evidence type="ECO:0000256" key="3">
    <source>
        <dbReference type="ARBA" id="ARBA00023002"/>
    </source>
</evidence>
<protein>
    <submittedName>
        <fullName evidence="4">Short-chain dehydrogenase</fullName>
    </submittedName>
</protein>
<evidence type="ECO:0000256" key="1">
    <source>
        <dbReference type="ARBA" id="ARBA00006484"/>
    </source>
</evidence>
<dbReference type="InterPro" id="IPR002347">
    <property type="entry name" value="SDR_fam"/>
</dbReference>
<accession>A0A9P9DVC2</accession>
<gene>
    <name evidence="4" type="ORF">EDB81DRAFT_846733</name>
</gene>
<dbReference type="InterPro" id="IPR051468">
    <property type="entry name" value="Fungal_SecMetab_SDRs"/>
</dbReference>
<evidence type="ECO:0000256" key="2">
    <source>
        <dbReference type="ARBA" id="ARBA00022857"/>
    </source>
</evidence>
<comment type="caution">
    <text evidence="4">The sequence shown here is derived from an EMBL/GenBank/DDBJ whole genome shotgun (WGS) entry which is preliminary data.</text>
</comment>
<dbReference type="SUPFAM" id="SSF51735">
    <property type="entry name" value="NAD(P)-binding Rossmann-fold domains"/>
    <property type="match status" value="1"/>
</dbReference>
<evidence type="ECO:0000313" key="4">
    <source>
        <dbReference type="EMBL" id="KAH7126073.1"/>
    </source>
</evidence>
<dbReference type="GO" id="GO:0005737">
    <property type="term" value="C:cytoplasm"/>
    <property type="evidence" value="ECO:0007669"/>
    <property type="project" value="TreeGrafter"/>
</dbReference>
<sequence>MSSSQTILITGANRGIGHGIASALLQKPSTTIIAAVRDPSKESSVALAKLPKGDGSHMAVESDPAAAVETLHSGTSVLQTSSSAISDHIAINTTGPIILLQATTPLLKVGNNPSFIDISSMGSIGVMEHLAGIPAIMSPYGGSKGALNWFLRRVHFEEPWLTTFVVHPGLVLTDMTKVMFENLQVNPKAFGAISVEQSVNGLMERVAAAKRDISGTFQNYDGTPLPW</sequence>
<dbReference type="AlphaFoldDB" id="A0A9P9DVC2"/>
<reference evidence="4" key="1">
    <citation type="journal article" date="2021" name="Nat. Commun.">
        <title>Genetic determinants of endophytism in the Arabidopsis root mycobiome.</title>
        <authorList>
            <person name="Mesny F."/>
            <person name="Miyauchi S."/>
            <person name="Thiergart T."/>
            <person name="Pickel B."/>
            <person name="Atanasova L."/>
            <person name="Karlsson M."/>
            <person name="Huettel B."/>
            <person name="Barry K.W."/>
            <person name="Haridas S."/>
            <person name="Chen C."/>
            <person name="Bauer D."/>
            <person name="Andreopoulos W."/>
            <person name="Pangilinan J."/>
            <person name="LaButti K."/>
            <person name="Riley R."/>
            <person name="Lipzen A."/>
            <person name="Clum A."/>
            <person name="Drula E."/>
            <person name="Henrissat B."/>
            <person name="Kohler A."/>
            <person name="Grigoriev I.V."/>
            <person name="Martin F.M."/>
            <person name="Hacquard S."/>
        </authorList>
    </citation>
    <scope>NUCLEOTIDE SEQUENCE</scope>
    <source>
        <strain evidence="4">MPI-CAGE-AT-0147</strain>
    </source>
</reference>